<dbReference type="Proteomes" id="UP000051790">
    <property type="component" value="Unassembled WGS sequence"/>
</dbReference>
<dbReference type="EMBL" id="AZEU01000134">
    <property type="protein sequence ID" value="KRL45097.1"/>
    <property type="molecule type" value="Genomic_DNA"/>
</dbReference>
<dbReference type="OrthoDB" id="149299at2"/>
<protein>
    <recommendedName>
        <fullName evidence="4">Essential recombination function protein</fullName>
    </recommendedName>
</protein>
<accession>A0A0R1QKL8</accession>
<dbReference type="InterPro" id="IPR007499">
    <property type="entry name" value="ERF_bacteria_virus"/>
</dbReference>
<dbReference type="PATRIC" id="fig|1423769.4.peg.950"/>
<keyword evidence="3" id="KW-1185">Reference proteome</keyword>
<name>A0A0R1QKL8_9LACO</name>
<feature type="region of interest" description="Disordered" evidence="1">
    <location>
        <begin position="149"/>
        <end position="201"/>
    </location>
</feature>
<sequence length="264" mass="29463">MDQPNDNQSFETSMPSEELVKGLAKFREQLEQPEKSREVNTGKYTYRYATLNDVINAIDHAIKGTGLSYLQFQSVDNRMVKVRTIIVSAGDRLDTGVVEMAAGGNPQAVGSAITYARRYSLSTAFGIAPDEDDDGRAAENSFDQVQQRGNQNYQNNRNNAQSSSQERTYPQQRQQAPSQQSQNQAPQQQQAPLKSTDHPAQPESIKKFQDRVDTWAKQQGTDAKAVMGILFSAGNVKFQSWKDCTVGQLFELNMQMQKLEGGNQ</sequence>
<evidence type="ECO:0008006" key="4">
    <source>
        <dbReference type="Google" id="ProtNLM"/>
    </source>
</evidence>
<organism evidence="2 3">
    <name type="scientific">Lacticaseibacillus manihotivorans DSM 13343 = JCM 12514</name>
    <dbReference type="NCBI Taxonomy" id="1423769"/>
    <lineage>
        <taxon>Bacteria</taxon>
        <taxon>Bacillati</taxon>
        <taxon>Bacillota</taxon>
        <taxon>Bacilli</taxon>
        <taxon>Lactobacillales</taxon>
        <taxon>Lactobacillaceae</taxon>
        <taxon>Lacticaseibacillus</taxon>
    </lineage>
</organism>
<evidence type="ECO:0000313" key="3">
    <source>
        <dbReference type="Proteomes" id="UP000051790"/>
    </source>
</evidence>
<evidence type="ECO:0000256" key="1">
    <source>
        <dbReference type="SAM" id="MobiDB-lite"/>
    </source>
</evidence>
<proteinExistence type="predicted"/>
<dbReference type="AlphaFoldDB" id="A0A0R1QKL8"/>
<dbReference type="RefSeq" id="WP_054713937.1">
    <property type="nucleotide sequence ID" value="NZ_AZEU01000134.1"/>
</dbReference>
<dbReference type="Pfam" id="PF04404">
    <property type="entry name" value="ERF"/>
    <property type="match status" value="1"/>
</dbReference>
<gene>
    <name evidence="2" type="ORF">FD01_GL000887</name>
</gene>
<reference evidence="2 3" key="1">
    <citation type="journal article" date="2015" name="Genome Announc.">
        <title>Expanding the biotechnology potential of lactobacilli through comparative genomics of 213 strains and associated genera.</title>
        <authorList>
            <person name="Sun Z."/>
            <person name="Harris H.M."/>
            <person name="McCann A."/>
            <person name="Guo C."/>
            <person name="Argimon S."/>
            <person name="Zhang W."/>
            <person name="Yang X."/>
            <person name="Jeffery I.B."/>
            <person name="Cooney J.C."/>
            <person name="Kagawa T.F."/>
            <person name="Liu W."/>
            <person name="Song Y."/>
            <person name="Salvetti E."/>
            <person name="Wrobel A."/>
            <person name="Rasinkangas P."/>
            <person name="Parkhill J."/>
            <person name="Rea M.C."/>
            <person name="O'Sullivan O."/>
            <person name="Ritari J."/>
            <person name="Douillard F.P."/>
            <person name="Paul Ross R."/>
            <person name="Yang R."/>
            <person name="Briner A.E."/>
            <person name="Felis G.E."/>
            <person name="de Vos W.M."/>
            <person name="Barrangou R."/>
            <person name="Klaenhammer T.R."/>
            <person name="Caufield P.W."/>
            <person name="Cui Y."/>
            <person name="Zhang H."/>
            <person name="O'Toole P.W."/>
        </authorList>
    </citation>
    <scope>NUCLEOTIDE SEQUENCE [LARGE SCALE GENOMIC DNA]</scope>
    <source>
        <strain evidence="2 3">DSM 13343</strain>
    </source>
</reference>
<evidence type="ECO:0000313" key="2">
    <source>
        <dbReference type="EMBL" id="KRL45097.1"/>
    </source>
</evidence>
<feature type="compositionally biased region" description="Low complexity" evidence="1">
    <location>
        <begin position="149"/>
        <end position="192"/>
    </location>
</feature>
<comment type="caution">
    <text evidence="2">The sequence shown here is derived from an EMBL/GenBank/DDBJ whole genome shotgun (WGS) entry which is preliminary data.</text>
</comment>